<dbReference type="RefSeq" id="WP_203918946.1">
    <property type="nucleotide sequence ID" value="NZ_BONZ01000032.1"/>
</dbReference>
<evidence type="ECO:0008006" key="3">
    <source>
        <dbReference type="Google" id="ProtNLM"/>
    </source>
</evidence>
<keyword evidence="2" id="KW-1185">Reference proteome</keyword>
<dbReference type="EMBL" id="BONZ01000032">
    <property type="protein sequence ID" value="GIH15314.1"/>
    <property type="molecule type" value="Genomic_DNA"/>
</dbReference>
<protein>
    <recommendedName>
        <fullName evidence="3">Methyltransferase domain-containing protein</fullName>
    </recommendedName>
</protein>
<evidence type="ECO:0000313" key="2">
    <source>
        <dbReference type="Proteomes" id="UP000642748"/>
    </source>
</evidence>
<gene>
    <name evidence="1" type="ORF">Raf01_34860</name>
</gene>
<name>A0A8J3QR02_9ACTN</name>
<reference evidence="1" key="1">
    <citation type="submission" date="2021-01" db="EMBL/GenBank/DDBJ databases">
        <title>Whole genome shotgun sequence of Rugosimonospora africana NBRC 104875.</title>
        <authorList>
            <person name="Komaki H."/>
            <person name="Tamura T."/>
        </authorList>
    </citation>
    <scope>NUCLEOTIDE SEQUENCE</scope>
    <source>
        <strain evidence="1">NBRC 104875</strain>
    </source>
</reference>
<comment type="caution">
    <text evidence="1">The sequence shown here is derived from an EMBL/GenBank/DDBJ whole genome shotgun (WGS) entry which is preliminary data.</text>
</comment>
<dbReference type="Pfam" id="PF13489">
    <property type="entry name" value="Methyltransf_23"/>
    <property type="match status" value="1"/>
</dbReference>
<sequence>MSDTTTATQRRLDAVRPFVHDNLPPAPSRVLEIGCGPTGGFVPALREYGYHAVGVDPAAPPGPGYHQTEFEHHDLTAPLDAVVACTSLHHVGNLDDVLDRAAAALTPGGVLIVLEWAYEKFDEATARWCFERLPEGGEPGWLHTHRRLWLASGQSWHTYLDAWAQSERLHSGHAIVHGLQARFRTRLLTETPYFFPDLYPVSETGERAAAHRGEIGATGIRYLGVKP</sequence>
<dbReference type="CDD" id="cd02440">
    <property type="entry name" value="AdoMet_MTases"/>
    <property type="match status" value="1"/>
</dbReference>
<accession>A0A8J3QR02</accession>
<dbReference type="AlphaFoldDB" id="A0A8J3QR02"/>
<dbReference type="SUPFAM" id="SSF53335">
    <property type="entry name" value="S-adenosyl-L-methionine-dependent methyltransferases"/>
    <property type="match status" value="1"/>
</dbReference>
<dbReference type="Proteomes" id="UP000642748">
    <property type="component" value="Unassembled WGS sequence"/>
</dbReference>
<dbReference type="Gene3D" id="3.40.50.150">
    <property type="entry name" value="Vaccinia Virus protein VP39"/>
    <property type="match status" value="1"/>
</dbReference>
<proteinExistence type="predicted"/>
<evidence type="ECO:0000313" key="1">
    <source>
        <dbReference type="EMBL" id="GIH15314.1"/>
    </source>
</evidence>
<dbReference type="InterPro" id="IPR029063">
    <property type="entry name" value="SAM-dependent_MTases_sf"/>
</dbReference>
<organism evidence="1 2">
    <name type="scientific">Rugosimonospora africana</name>
    <dbReference type="NCBI Taxonomy" id="556532"/>
    <lineage>
        <taxon>Bacteria</taxon>
        <taxon>Bacillati</taxon>
        <taxon>Actinomycetota</taxon>
        <taxon>Actinomycetes</taxon>
        <taxon>Micromonosporales</taxon>
        <taxon>Micromonosporaceae</taxon>
        <taxon>Rugosimonospora</taxon>
    </lineage>
</organism>